<evidence type="ECO:0000313" key="2">
    <source>
        <dbReference type="Proteomes" id="UP000286415"/>
    </source>
</evidence>
<reference evidence="1 2" key="1">
    <citation type="journal article" date="2018" name="Biotechnol. Adv.">
        <title>Improved genomic resources and new bioinformatic workflow for the carcinogenic parasite Clonorchis sinensis: Biotechnological implications.</title>
        <authorList>
            <person name="Wang D."/>
            <person name="Korhonen P.K."/>
            <person name="Gasser R.B."/>
            <person name="Young N.D."/>
        </authorList>
    </citation>
    <scope>NUCLEOTIDE SEQUENCE [LARGE SCALE GENOMIC DNA]</scope>
    <source>
        <strain evidence="1">Cs-k2</strain>
    </source>
</reference>
<sequence length="120" mass="13631">MQAEKSTWHLLGTGTEGGAQYSNAERKIFAVWLFHAILLAFTRQSMVGGNFMKVCMSYMSAPNIPFESCATSWRQTRAKSDLVLSMNLIKSRWNKAFGQSREIMHPASCQRQTTLVVMEY</sequence>
<dbReference type="AlphaFoldDB" id="A0A8T1MXL2"/>
<proteinExistence type="predicted"/>
<evidence type="ECO:0000313" key="1">
    <source>
        <dbReference type="EMBL" id="KAG5453491.1"/>
    </source>
</evidence>
<dbReference type="Proteomes" id="UP000286415">
    <property type="component" value="Unassembled WGS sequence"/>
</dbReference>
<dbReference type="EMBL" id="NIRI02000013">
    <property type="protein sequence ID" value="KAG5453491.1"/>
    <property type="molecule type" value="Genomic_DNA"/>
</dbReference>
<organism evidence="1 2">
    <name type="scientific">Clonorchis sinensis</name>
    <name type="common">Chinese liver fluke</name>
    <dbReference type="NCBI Taxonomy" id="79923"/>
    <lineage>
        <taxon>Eukaryota</taxon>
        <taxon>Metazoa</taxon>
        <taxon>Spiralia</taxon>
        <taxon>Lophotrochozoa</taxon>
        <taxon>Platyhelminthes</taxon>
        <taxon>Trematoda</taxon>
        <taxon>Digenea</taxon>
        <taxon>Opisthorchiida</taxon>
        <taxon>Opisthorchiata</taxon>
        <taxon>Opisthorchiidae</taxon>
        <taxon>Clonorchis</taxon>
    </lineage>
</organism>
<keyword evidence="2" id="KW-1185">Reference proteome</keyword>
<name>A0A8T1MXL2_CLOSI</name>
<protein>
    <submittedName>
        <fullName evidence="1">Uncharacterized protein</fullName>
    </submittedName>
</protein>
<comment type="caution">
    <text evidence="1">The sequence shown here is derived from an EMBL/GenBank/DDBJ whole genome shotgun (WGS) entry which is preliminary data.</text>
</comment>
<gene>
    <name evidence="1" type="ORF">CSKR_202528</name>
</gene>
<accession>A0A8T1MXL2</accession>
<reference evidence="1 2" key="2">
    <citation type="journal article" date="2021" name="Genomics">
        <title>High-quality reference genome for Clonorchis sinensis.</title>
        <authorList>
            <person name="Young N.D."/>
            <person name="Stroehlein A.J."/>
            <person name="Kinkar L."/>
            <person name="Wang T."/>
            <person name="Sohn W.M."/>
            <person name="Chang B.C.H."/>
            <person name="Kaur P."/>
            <person name="Weisz D."/>
            <person name="Dudchenko O."/>
            <person name="Aiden E.L."/>
            <person name="Korhonen P.K."/>
            <person name="Gasser R.B."/>
        </authorList>
    </citation>
    <scope>NUCLEOTIDE SEQUENCE [LARGE SCALE GENOMIC DNA]</scope>
    <source>
        <strain evidence="1">Cs-k2</strain>
    </source>
</reference>